<dbReference type="EMBL" id="SDAM02029574">
    <property type="protein sequence ID" value="KAH6755977.1"/>
    <property type="molecule type" value="Genomic_DNA"/>
</dbReference>
<keyword evidence="6" id="KW-1185">Reference proteome</keyword>
<evidence type="ECO:0000256" key="1">
    <source>
        <dbReference type="ARBA" id="ARBA00005485"/>
    </source>
</evidence>
<gene>
    <name evidence="5" type="ORF">C2S53_007103</name>
</gene>
<feature type="compositionally biased region" description="Polar residues" evidence="4">
    <location>
        <begin position="36"/>
        <end position="53"/>
    </location>
</feature>
<dbReference type="Pfam" id="PF05701">
    <property type="entry name" value="WEMBL"/>
    <property type="match status" value="1"/>
</dbReference>
<comment type="similarity">
    <text evidence="1">Belongs to the WEB family.</text>
</comment>
<dbReference type="AlphaFoldDB" id="A0AAD4INN4"/>
<dbReference type="Proteomes" id="UP001190926">
    <property type="component" value="Unassembled WGS sequence"/>
</dbReference>
<feature type="coiled-coil region" evidence="3">
    <location>
        <begin position="555"/>
        <end position="582"/>
    </location>
</feature>
<reference evidence="5 6" key="1">
    <citation type="journal article" date="2021" name="Nat. Commun.">
        <title>Incipient diploidization of the medicinal plant Perilla within 10,000 years.</title>
        <authorList>
            <person name="Zhang Y."/>
            <person name="Shen Q."/>
            <person name="Leng L."/>
            <person name="Zhang D."/>
            <person name="Chen S."/>
            <person name="Shi Y."/>
            <person name="Ning Z."/>
            <person name="Chen S."/>
        </authorList>
    </citation>
    <scope>NUCLEOTIDE SEQUENCE [LARGE SCALE GENOMIC DNA]</scope>
    <source>
        <strain evidence="6">cv. PC099</strain>
    </source>
</reference>
<evidence type="ECO:0000313" key="6">
    <source>
        <dbReference type="Proteomes" id="UP001190926"/>
    </source>
</evidence>
<dbReference type="PANTHER" id="PTHR32054:SF2">
    <property type="entry name" value="PROTEIN PLASTID MOVEMENT IMPAIRED 2"/>
    <property type="match status" value="1"/>
</dbReference>
<accession>A0AAD4INN4</accession>
<proteinExistence type="inferred from homology"/>
<dbReference type="GO" id="GO:0009904">
    <property type="term" value="P:chloroplast accumulation movement"/>
    <property type="evidence" value="ECO:0007669"/>
    <property type="project" value="TreeGrafter"/>
</dbReference>
<feature type="region of interest" description="Disordered" evidence="4">
    <location>
        <begin position="632"/>
        <end position="658"/>
    </location>
</feature>
<dbReference type="GO" id="GO:0009903">
    <property type="term" value="P:chloroplast avoidance movement"/>
    <property type="evidence" value="ECO:0007669"/>
    <property type="project" value="TreeGrafter"/>
</dbReference>
<evidence type="ECO:0008006" key="7">
    <source>
        <dbReference type="Google" id="ProtNLM"/>
    </source>
</evidence>
<feature type="region of interest" description="Disordered" evidence="4">
    <location>
        <begin position="30"/>
        <end position="77"/>
    </location>
</feature>
<evidence type="ECO:0000313" key="5">
    <source>
        <dbReference type="EMBL" id="KAH6755977.1"/>
    </source>
</evidence>
<feature type="compositionally biased region" description="Basic residues" evidence="4">
    <location>
        <begin position="632"/>
        <end position="643"/>
    </location>
</feature>
<evidence type="ECO:0000256" key="3">
    <source>
        <dbReference type="SAM" id="Coils"/>
    </source>
</evidence>
<feature type="coiled-coil region" evidence="3">
    <location>
        <begin position="348"/>
        <end position="494"/>
    </location>
</feature>
<organism evidence="5 6">
    <name type="scientific">Perilla frutescens var. hirtella</name>
    <name type="common">Perilla citriodora</name>
    <name type="synonym">Perilla setoyensis</name>
    <dbReference type="NCBI Taxonomy" id="608512"/>
    <lineage>
        <taxon>Eukaryota</taxon>
        <taxon>Viridiplantae</taxon>
        <taxon>Streptophyta</taxon>
        <taxon>Embryophyta</taxon>
        <taxon>Tracheophyta</taxon>
        <taxon>Spermatophyta</taxon>
        <taxon>Magnoliopsida</taxon>
        <taxon>eudicotyledons</taxon>
        <taxon>Gunneridae</taxon>
        <taxon>Pentapetalae</taxon>
        <taxon>asterids</taxon>
        <taxon>lamiids</taxon>
        <taxon>Lamiales</taxon>
        <taxon>Lamiaceae</taxon>
        <taxon>Nepetoideae</taxon>
        <taxon>Elsholtzieae</taxon>
        <taxon>Perilla</taxon>
    </lineage>
</organism>
<comment type="caution">
    <text evidence="5">The sequence shown here is derived from an EMBL/GenBank/DDBJ whole genome shotgun (WGS) entry which is preliminary data.</text>
</comment>
<name>A0AAD4INN4_PERFH</name>
<dbReference type="GO" id="GO:0005829">
    <property type="term" value="C:cytosol"/>
    <property type="evidence" value="ECO:0007669"/>
    <property type="project" value="TreeGrafter"/>
</dbReference>
<keyword evidence="2 3" id="KW-0175">Coiled coil</keyword>
<feature type="coiled-coil region" evidence="3">
    <location>
        <begin position="133"/>
        <end position="296"/>
    </location>
</feature>
<dbReference type="PANTHER" id="PTHR32054">
    <property type="entry name" value="HEAVY CHAIN, PUTATIVE, EXPRESSED-RELATED-RELATED"/>
    <property type="match status" value="1"/>
</dbReference>
<evidence type="ECO:0000256" key="2">
    <source>
        <dbReference type="ARBA" id="ARBA00023054"/>
    </source>
</evidence>
<sequence length="683" mass="77328">MAGDTTNNSQSPTTLSLYLLLPSLLPKPADLESQHTTKTSRLNHNTTQQTISKLSMDPSKEAERRPGSVKAAVSSYGRRVREGNPTVNKFQTSFPEKPFIKARELHQAKRDTNLLNESRTNAELVTAEAASELSAAKKTVQDLTSRINESNAKAKAQMEDLEKLKMGKREEGECNSANFECEKVMRELEVVKRELSKLKMDMASVMGERRRAEKDMNDAVSKRESYLSSAEALDKEIEEINEEHVLVELARMEAIKEYEEIEAQRREQAEMHSSAIEVSQKKRQSLIDEIEDAKELETRLTITMSDISMLESELKRVKEMDKGPEKNKEIVRYEEEPNFQDSDSESLLESVLKELEATKKELDQVREESFQFMASMDVVRDELRHVTDQTARLKKEEEKSEKTVQNLNSKLMRAKAKLEATSAAEDKATAIISNLKLTLEQLKSEAETHKKERSLISEETAVVKAEVQKTETEIDLAEERLQAAVQDLKAVKSSEAMALENLKSIIEKTVRNRASASRPTSTITISKFEYEYLKGNAAGAKEIADKKVAAAQAWIEALKASEKEIQIKAELLRRETRELQVEGVHEVHQTEGSTNATKIVENDFEKWRQMMEPGTLPPELALHNKAMNRSIKRTPTRRGKTRRSASPVVNGTSRSTSFTVGRRRKVMPNLAKFFSGKNLERDL</sequence>
<dbReference type="InterPro" id="IPR008545">
    <property type="entry name" value="Web"/>
</dbReference>
<evidence type="ECO:0000256" key="4">
    <source>
        <dbReference type="SAM" id="MobiDB-lite"/>
    </source>
</evidence>
<feature type="compositionally biased region" description="Polar residues" evidence="4">
    <location>
        <begin position="647"/>
        <end position="658"/>
    </location>
</feature>
<protein>
    <recommendedName>
        <fullName evidence="7">Protein PLASTID MOVEMENT IMPAIRED 2</fullName>
    </recommendedName>
</protein>